<dbReference type="CDD" id="cd02440">
    <property type="entry name" value="AdoMet_MTases"/>
    <property type="match status" value="1"/>
</dbReference>
<dbReference type="Proteomes" id="UP000223968">
    <property type="component" value="Unassembled WGS sequence"/>
</dbReference>
<dbReference type="PANTHER" id="PTHR43591">
    <property type="entry name" value="METHYLTRANSFERASE"/>
    <property type="match status" value="1"/>
</dbReference>
<dbReference type="Gene3D" id="3.40.50.150">
    <property type="entry name" value="Vaccinia Virus protein VP39"/>
    <property type="match status" value="1"/>
</dbReference>
<dbReference type="SUPFAM" id="SSF53335">
    <property type="entry name" value="S-adenosyl-L-methionine-dependent methyltransferases"/>
    <property type="match status" value="1"/>
</dbReference>
<dbReference type="PANTHER" id="PTHR43591:SF10">
    <property type="entry name" value="ABC TRANSMEMBRANE TYPE-1 DOMAIN-CONTAINING PROTEIN-RELATED"/>
    <property type="match status" value="1"/>
</dbReference>
<accession>A0A2B7X731</accession>
<sequence length="310" mass="35527">MVRSAILLDQPSKSGQYNFYEISNGQSVQVEDIILSEKAKESNRLDVVHHMMVMLCDEKLHLAPIGPSPQNILDIGAGTGLWCCQMGDDYPSAQILGVDLSAIRNTVYGTPDNVRFEIDDIECEWTFIDSFDYIHCRYMYAAIRDWPKLVDRCYNHLLPGGWVEFQDFDVHWYSDDGTYDPQSALGRWFSLFYEAGCRHGRELSPGPRLEGWVRRAGFKDVVVKKMRVPVGRWPKDERLKTVGTWNLLQVIDGMEGFSMALFSRILGWSPDAIQAFLSEVVKDLRNPKMHAQFDLYIVYGRKPESNNGQN</sequence>
<evidence type="ECO:0008006" key="3">
    <source>
        <dbReference type="Google" id="ProtNLM"/>
    </source>
</evidence>
<protein>
    <recommendedName>
        <fullName evidence="3">Methyltransferase domain-containing protein</fullName>
    </recommendedName>
</protein>
<proteinExistence type="predicted"/>
<dbReference type="EMBL" id="PDNB01000132">
    <property type="protein sequence ID" value="PGH04775.1"/>
    <property type="molecule type" value="Genomic_DNA"/>
</dbReference>
<dbReference type="AlphaFoldDB" id="A0A2B7X731"/>
<dbReference type="GO" id="GO:0008168">
    <property type="term" value="F:methyltransferase activity"/>
    <property type="evidence" value="ECO:0007669"/>
    <property type="project" value="TreeGrafter"/>
</dbReference>
<dbReference type="OrthoDB" id="2013972at2759"/>
<evidence type="ECO:0000313" key="2">
    <source>
        <dbReference type="Proteomes" id="UP000223968"/>
    </source>
</evidence>
<name>A0A2B7X731_9EURO</name>
<keyword evidence="2" id="KW-1185">Reference proteome</keyword>
<gene>
    <name evidence="1" type="ORF">AJ79_06997</name>
</gene>
<dbReference type="InterPro" id="IPR029063">
    <property type="entry name" value="SAM-dependent_MTases_sf"/>
</dbReference>
<comment type="caution">
    <text evidence="1">The sequence shown here is derived from an EMBL/GenBank/DDBJ whole genome shotgun (WGS) entry which is preliminary data.</text>
</comment>
<dbReference type="Pfam" id="PF13489">
    <property type="entry name" value="Methyltransf_23"/>
    <property type="match status" value="1"/>
</dbReference>
<reference evidence="1 2" key="1">
    <citation type="submission" date="2017-10" db="EMBL/GenBank/DDBJ databases">
        <title>Comparative genomics in systemic dimorphic fungi from Ajellomycetaceae.</title>
        <authorList>
            <person name="Munoz J.F."/>
            <person name="Mcewen J.G."/>
            <person name="Clay O.K."/>
            <person name="Cuomo C.A."/>
        </authorList>
    </citation>
    <scope>NUCLEOTIDE SEQUENCE [LARGE SCALE GENOMIC DNA]</scope>
    <source>
        <strain evidence="1 2">UAMH5409</strain>
    </source>
</reference>
<evidence type="ECO:0000313" key="1">
    <source>
        <dbReference type="EMBL" id="PGH04775.1"/>
    </source>
</evidence>
<dbReference type="STRING" id="1447875.A0A2B7X731"/>
<organism evidence="1 2">
    <name type="scientific">Helicocarpus griseus UAMH5409</name>
    <dbReference type="NCBI Taxonomy" id="1447875"/>
    <lineage>
        <taxon>Eukaryota</taxon>
        <taxon>Fungi</taxon>
        <taxon>Dikarya</taxon>
        <taxon>Ascomycota</taxon>
        <taxon>Pezizomycotina</taxon>
        <taxon>Eurotiomycetes</taxon>
        <taxon>Eurotiomycetidae</taxon>
        <taxon>Onygenales</taxon>
        <taxon>Ajellomycetaceae</taxon>
        <taxon>Helicocarpus</taxon>
    </lineage>
</organism>